<dbReference type="Proteomes" id="UP000219621">
    <property type="component" value="Unassembled WGS sequence"/>
</dbReference>
<evidence type="ECO:0000256" key="2">
    <source>
        <dbReference type="ARBA" id="ARBA00022692"/>
    </source>
</evidence>
<dbReference type="GO" id="GO:0009060">
    <property type="term" value="P:aerobic respiration"/>
    <property type="evidence" value="ECO:0007669"/>
    <property type="project" value="TreeGrafter"/>
</dbReference>
<feature type="transmembrane region" description="Helical" evidence="6">
    <location>
        <begin position="220"/>
        <end position="238"/>
    </location>
</feature>
<dbReference type="AlphaFoldDB" id="A0A286GX26"/>
<sequence length="303" mass="31564">MTTALLSLAALLLGGAWMAAVMDRLAVAWISGRPAARAFVEPLARAAGLLLRQPVTTERPDATGRVLAPALYLALAAIGLSVVPVAEGVVLTDLSTGIVLWGACEALTVVVVFLHGWSANAPLPLIGAYRYVAIALPTLLLSMFVLIAAALPAESLSVTAIVDSQREVWNVVRQPPGLVLFLMLGLALTFRGPFDYADPEDLAGGTAAETSGPARAAWQAARLCMLVAVAGMASAVFLGGPLGPWLPGPLWLVLKMVAVLALLVAATHLLARLPPSRMLTALWVVLLPAAFLDLVLVGVELLL</sequence>
<evidence type="ECO:0000256" key="5">
    <source>
        <dbReference type="RuleBase" id="RU000471"/>
    </source>
</evidence>
<dbReference type="GO" id="GO:0005886">
    <property type="term" value="C:plasma membrane"/>
    <property type="evidence" value="ECO:0007669"/>
    <property type="project" value="UniProtKB-SubCell"/>
</dbReference>
<dbReference type="PANTHER" id="PTHR11432:SF20">
    <property type="entry name" value="NADH-UBIQUINONE OXIDOREDUCTASE CHAIN 1"/>
    <property type="match status" value="1"/>
</dbReference>
<organism evidence="7 8">
    <name type="scientific">Caenispirillum bisanense</name>
    <dbReference type="NCBI Taxonomy" id="414052"/>
    <lineage>
        <taxon>Bacteria</taxon>
        <taxon>Pseudomonadati</taxon>
        <taxon>Pseudomonadota</taxon>
        <taxon>Alphaproteobacteria</taxon>
        <taxon>Rhodospirillales</taxon>
        <taxon>Novispirillaceae</taxon>
        <taxon>Caenispirillum</taxon>
    </lineage>
</organism>
<dbReference type="PANTHER" id="PTHR11432">
    <property type="entry name" value="NADH DEHYDROGENASE SUBUNIT 1"/>
    <property type="match status" value="1"/>
</dbReference>
<dbReference type="EMBL" id="OCNJ01000009">
    <property type="protein sequence ID" value="SOD99614.1"/>
    <property type="molecule type" value="Genomic_DNA"/>
</dbReference>
<comment type="similarity">
    <text evidence="5">Belongs to the complex I subunit 1 family.</text>
</comment>
<keyword evidence="3 6" id="KW-1133">Transmembrane helix</keyword>
<feature type="transmembrane region" description="Helical" evidence="6">
    <location>
        <begin position="278"/>
        <end position="299"/>
    </location>
</feature>
<feature type="transmembrane region" description="Helical" evidence="6">
    <location>
        <begin position="98"/>
        <end position="117"/>
    </location>
</feature>
<feature type="transmembrane region" description="Helical" evidence="6">
    <location>
        <begin position="129"/>
        <end position="151"/>
    </location>
</feature>
<accession>A0A286GX26</accession>
<keyword evidence="4 6" id="KW-0472">Membrane</keyword>
<evidence type="ECO:0000313" key="8">
    <source>
        <dbReference type="Proteomes" id="UP000219621"/>
    </source>
</evidence>
<dbReference type="Pfam" id="PF00146">
    <property type="entry name" value="NADHdh"/>
    <property type="match status" value="1"/>
</dbReference>
<keyword evidence="5" id="KW-0520">NAD</keyword>
<name>A0A286GX26_9PROT</name>
<keyword evidence="8" id="KW-1185">Reference proteome</keyword>
<dbReference type="InterPro" id="IPR001694">
    <property type="entry name" value="NADH_UbQ_OxRdtase_su1/FPO"/>
</dbReference>
<feature type="transmembrane region" description="Helical" evidence="6">
    <location>
        <begin position="63"/>
        <end position="86"/>
    </location>
</feature>
<evidence type="ECO:0000256" key="3">
    <source>
        <dbReference type="ARBA" id="ARBA00022989"/>
    </source>
</evidence>
<evidence type="ECO:0000256" key="1">
    <source>
        <dbReference type="ARBA" id="ARBA00004141"/>
    </source>
</evidence>
<dbReference type="GO" id="GO:0003954">
    <property type="term" value="F:NADH dehydrogenase activity"/>
    <property type="evidence" value="ECO:0007669"/>
    <property type="project" value="TreeGrafter"/>
</dbReference>
<proteinExistence type="inferred from homology"/>
<evidence type="ECO:0000313" key="7">
    <source>
        <dbReference type="EMBL" id="SOD99614.1"/>
    </source>
</evidence>
<comment type="subcellular location">
    <subcellularLocation>
        <location evidence="5">Cell membrane</location>
        <topology evidence="5">Multi-pass membrane protein</topology>
    </subcellularLocation>
    <subcellularLocation>
        <location evidence="1">Membrane</location>
        <topology evidence="1">Multi-pass membrane protein</topology>
    </subcellularLocation>
</comment>
<keyword evidence="2 5" id="KW-0812">Transmembrane</keyword>
<evidence type="ECO:0000256" key="4">
    <source>
        <dbReference type="ARBA" id="ARBA00023136"/>
    </source>
</evidence>
<reference evidence="7 8" key="1">
    <citation type="submission" date="2017-09" db="EMBL/GenBank/DDBJ databases">
        <authorList>
            <person name="Ehlers B."/>
            <person name="Leendertz F.H."/>
        </authorList>
    </citation>
    <scope>NUCLEOTIDE SEQUENCE [LARGE SCALE GENOMIC DNA]</scope>
    <source>
        <strain evidence="7 8">USBA 140</strain>
    </source>
</reference>
<gene>
    <name evidence="7" type="ORF">SAMN05421508_10990</name>
</gene>
<dbReference type="RefSeq" id="WP_245913539.1">
    <property type="nucleotide sequence ID" value="NZ_OCNJ01000009.1"/>
</dbReference>
<evidence type="ECO:0000256" key="6">
    <source>
        <dbReference type="SAM" id="Phobius"/>
    </source>
</evidence>
<protein>
    <submittedName>
        <fullName evidence="7">NADH dehydrogenase subunit H</fullName>
    </submittedName>
</protein>
<feature type="transmembrane region" description="Helical" evidence="6">
    <location>
        <begin position="250"/>
        <end position="271"/>
    </location>
</feature>